<keyword evidence="2" id="KW-0238">DNA-binding</keyword>
<comment type="caution">
    <text evidence="5">The sequence shown here is derived from an EMBL/GenBank/DDBJ whole genome shotgun (WGS) entry which is preliminary data.</text>
</comment>
<dbReference type="PANTHER" id="PTHR47894">
    <property type="entry name" value="HTH-TYPE TRANSCRIPTIONAL REGULATOR GADX"/>
    <property type="match status" value="1"/>
</dbReference>
<dbReference type="InterPro" id="IPR009057">
    <property type="entry name" value="Homeodomain-like_sf"/>
</dbReference>
<dbReference type="PANTHER" id="PTHR47894:SF4">
    <property type="entry name" value="HTH-TYPE TRANSCRIPTIONAL REGULATOR GADX"/>
    <property type="match status" value="1"/>
</dbReference>
<evidence type="ECO:0000256" key="2">
    <source>
        <dbReference type="ARBA" id="ARBA00023125"/>
    </source>
</evidence>
<evidence type="ECO:0000256" key="3">
    <source>
        <dbReference type="ARBA" id="ARBA00023163"/>
    </source>
</evidence>
<evidence type="ECO:0000259" key="4">
    <source>
        <dbReference type="PROSITE" id="PS01124"/>
    </source>
</evidence>
<accession>A0A0K8P137</accession>
<reference evidence="5 6" key="2">
    <citation type="journal article" date="2016" name="Science">
        <title>A bacterium that degrades and assimilates poly(ethylene terephthalate).</title>
        <authorList>
            <person name="Yoshida S."/>
            <person name="Hiraga K."/>
            <person name="Takehana T."/>
            <person name="Taniguchi I."/>
            <person name="Yamaji H."/>
            <person name="Maeda Y."/>
            <person name="Toyohara K."/>
            <person name="Miyamoto K."/>
            <person name="Kimura Y."/>
            <person name="Oda K."/>
        </authorList>
    </citation>
    <scope>NUCLEOTIDE SEQUENCE [LARGE SCALE GENOMIC DNA]</scope>
    <source>
        <strain evidence="6">NBRC 110686 / TISTR 2288 / 201-F6</strain>
    </source>
</reference>
<evidence type="ECO:0000313" key="6">
    <source>
        <dbReference type="Proteomes" id="UP000037660"/>
    </source>
</evidence>
<evidence type="ECO:0000313" key="5">
    <source>
        <dbReference type="EMBL" id="GAP35885.1"/>
    </source>
</evidence>
<dbReference type="STRING" id="1547922.ISF6_1725"/>
<proteinExistence type="predicted"/>
<dbReference type="GO" id="GO:0000976">
    <property type="term" value="F:transcription cis-regulatory region binding"/>
    <property type="evidence" value="ECO:0007669"/>
    <property type="project" value="TreeGrafter"/>
</dbReference>
<keyword evidence="3" id="KW-0804">Transcription</keyword>
<dbReference type="PROSITE" id="PS01124">
    <property type="entry name" value="HTH_ARAC_FAMILY_2"/>
    <property type="match status" value="1"/>
</dbReference>
<keyword evidence="1" id="KW-0805">Transcription regulation</keyword>
<dbReference type="EMBL" id="BBYR01000030">
    <property type="protein sequence ID" value="GAP35885.1"/>
    <property type="molecule type" value="Genomic_DNA"/>
</dbReference>
<gene>
    <name evidence="5" type="ORF">ISF6_1725</name>
</gene>
<dbReference type="RefSeq" id="WP_054019920.1">
    <property type="nucleotide sequence ID" value="NZ_BBYR01000030.1"/>
</dbReference>
<dbReference type="Pfam" id="PF12833">
    <property type="entry name" value="HTH_18"/>
    <property type="match status" value="1"/>
</dbReference>
<feature type="domain" description="HTH araC/xylS-type" evidence="4">
    <location>
        <begin position="213"/>
        <end position="310"/>
    </location>
</feature>
<dbReference type="Proteomes" id="UP000037660">
    <property type="component" value="Unassembled WGS sequence"/>
</dbReference>
<organism evidence="5 6">
    <name type="scientific">Piscinibacter sakaiensis</name>
    <name type="common">Ideonella sakaiensis</name>
    <dbReference type="NCBI Taxonomy" id="1547922"/>
    <lineage>
        <taxon>Bacteria</taxon>
        <taxon>Pseudomonadati</taxon>
        <taxon>Pseudomonadota</taxon>
        <taxon>Betaproteobacteria</taxon>
        <taxon>Burkholderiales</taxon>
        <taxon>Sphaerotilaceae</taxon>
        <taxon>Piscinibacter</taxon>
    </lineage>
</organism>
<evidence type="ECO:0000256" key="1">
    <source>
        <dbReference type="ARBA" id="ARBA00023015"/>
    </source>
</evidence>
<dbReference type="OrthoDB" id="9809338at2"/>
<dbReference type="GO" id="GO:0003700">
    <property type="term" value="F:DNA-binding transcription factor activity"/>
    <property type="evidence" value="ECO:0007669"/>
    <property type="project" value="InterPro"/>
</dbReference>
<reference evidence="6" key="1">
    <citation type="submission" date="2015-07" db="EMBL/GenBank/DDBJ databases">
        <title>Discovery of a poly(ethylene terephthalate assimilation.</title>
        <authorList>
            <person name="Yoshida S."/>
            <person name="Hiraga K."/>
            <person name="Takehana T."/>
            <person name="Taniguchi I."/>
            <person name="Yamaji H."/>
            <person name="Maeda Y."/>
            <person name="Toyohara K."/>
            <person name="Miyamoto K."/>
            <person name="Kimura Y."/>
            <person name="Oda K."/>
        </authorList>
    </citation>
    <scope>NUCLEOTIDE SEQUENCE [LARGE SCALE GENOMIC DNA]</scope>
    <source>
        <strain evidence="6">NBRC 110686 / TISTR 2288 / 201-F6</strain>
    </source>
</reference>
<dbReference type="SUPFAM" id="SSF46689">
    <property type="entry name" value="Homeodomain-like"/>
    <property type="match status" value="1"/>
</dbReference>
<dbReference type="Gene3D" id="1.10.10.60">
    <property type="entry name" value="Homeodomain-like"/>
    <property type="match status" value="1"/>
</dbReference>
<protein>
    <submittedName>
        <fullName evidence="5">Transcriptional regulator, AraC family</fullName>
    </submittedName>
</protein>
<dbReference type="InterPro" id="IPR018060">
    <property type="entry name" value="HTH_AraC"/>
</dbReference>
<keyword evidence="6" id="KW-1185">Reference proteome</keyword>
<name>A0A0K8P137_PISS1</name>
<sequence length="316" mass="34088">MSDFASAAMLRVLAQGLRELGLDPGTAAPPTGDARVSLAAKRAVVARAVAQGGLACLPALGRGLHRLAHEPTHQALASARSARDLFDRWQRLERYIHSRHRCRVASVDAGGARIRHESIEPRSRPSPAEDLVVAGVLAALLEAIGMHEVRAWVGDAAAYPAADERDMQRAAAQGSTSSWTFAWSGAAKRPALPDPAPADARLGCDPAWPPAARDVYLRLIADPTRPWPLPALAQEIGTPWRSLQRRLAASGLSYSILRAEARLRTGAWRLLYTADPIAEVGFLSGFSDQPHFTREMRRRVGMPPAAYREAFGQGVG</sequence>
<dbReference type="AlphaFoldDB" id="A0A0K8P137"/>
<dbReference type="SMART" id="SM00342">
    <property type="entry name" value="HTH_ARAC"/>
    <property type="match status" value="1"/>
</dbReference>
<dbReference type="GO" id="GO:0005829">
    <property type="term" value="C:cytosol"/>
    <property type="evidence" value="ECO:0007669"/>
    <property type="project" value="TreeGrafter"/>
</dbReference>